<protein>
    <submittedName>
        <fullName evidence="10">Choice-of-anchor D domain-containing protein</fullName>
    </submittedName>
</protein>
<keyword evidence="3" id="KW-0963">Cytoplasm</keyword>
<feature type="region of interest" description="Disordered" evidence="8">
    <location>
        <begin position="1728"/>
        <end position="1750"/>
    </location>
</feature>
<comment type="subcellular location">
    <subcellularLocation>
        <location evidence="1">Cell projection</location>
        <location evidence="1">Cilium</location>
    </subcellularLocation>
    <subcellularLocation>
        <location evidence="2">Cytoplasm</location>
    </subcellularLocation>
</comment>
<keyword evidence="5" id="KW-0969">Cilium</keyword>
<dbReference type="InterPro" id="IPR053879">
    <property type="entry name" value="HYDIN_VesB_CFA65-like_Ig"/>
</dbReference>
<dbReference type="Proteomes" id="UP000281985">
    <property type="component" value="Unassembled WGS sequence"/>
</dbReference>
<dbReference type="Gene3D" id="2.60.120.200">
    <property type="match status" value="1"/>
</dbReference>
<dbReference type="InterPro" id="IPR058515">
    <property type="entry name" value="DUF8202"/>
</dbReference>
<dbReference type="Pfam" id="PF20009">
    <property type="entry name" value="GEVED"/>
    <property type="match status" value="1"/>
</dbReference>
<evidence type="ECO:0000256" key="1">
    <source>
        <dbReference type="ARBA" id="ARBA00004138"/>
    </source>
</evidence>
<keyword evidence="6" id="KW-1015">Disulfide bond</keyword>
<evidence type="ECO:0000256" key="3">
    <source>
        <dbReference type="ARBA" id="ARBA00022490"/>
    </source>
</evidence>
<organism evidence="10 11">
    <name type="scientific">Dokdonia sinensis</name>
    <dbReference type="NCBI Taxonomy" id="2479847"/>
    <lineage>
        <taxon>Bacteria</taxon>
        <taxon>Pseudomonadati</taxon>
        <taxon>Bacteroidota</taxon>
        <taxon>Flavobacteriia</taxon>
        <taxon>Flavobacteriales</taxon>
        <taxon>Flavobacteriaceae</taxon>
        <taxon>Dokdonia</taxon>
    </lineage>
</organism>
<dbReference type="RefSeq" id="WP_121915649.1">
    <property type="nucleotide sequence ID" value="NZ_REFV01000001.1"/>
</dbReference>
<dbReference type="PANTHER" id="PTHR42535:SF2">
    <property type="entry name" value="CHROMOSOME UNDETERMINED SCAFFOLD_146, WHOLE GENOME SHOTGUN SEQUENCE"/>
    <property type="match status" value="1"/>
</dbReference>
<reference evidence="10 11" key="1">
    <citation type="submission" date="2018-10" db="EMBL/GenBank/DDBJ databases">
        <title>Dokdonia luteus sp. nov., isolated from sea water.</title>
        <authorList>
            <person name="Zhou L.Y."/>
            <person name="Du Z.J."/>
        </authorList>
    </citation>
    <scope>NUCLEOTIDE SEQUENCE [LARGE SCALE GENOMIC DNA]</scope>
    <source>
        <strain evidence="10 11">SH27</strain>
    </source>
</reference>
<evidence type="ECO:0000313" key="10">
    <source>
        <dbReference type="EMBL" id="RMB63853.1"/>
    </source>
</evidence>
<evidence type="ECO:0000259" key="9">
    <source>
        <dbReference type="SMART" id="SM00560"/>
    </source>
</evidence>
<dbReference type="InterPro" id="IPR026444">
    <property type="entry name" value="Secre_tail"/>
</dbReference>
<dbReference type="GO" id="GO:0005975">
    <property type="term" value="P:carbohydrate metabolic process"/>
    <property type="evidence" value="ECO:0007669"/>
    <property type="project" value="UniProtKB-ARBA"/>
</dbReference>
<proteinExistence type="predicted"/>
<evidence type="ECO:0000256" key="8">
    <source>
        <dbReference type="SAM" id="MobiDB-lite"/>
    </source>
</evidence>
<keyword evidence="4" id="KW-0732">Signal</keyword>
<dbReference type="GO" id="GO:0005737">
    <property type="term" value="C:cytoplasm"/>
    <property type="evidence" value="ECO:0007669"/>
    <property type="project" value="UniProtKB-SubCell"/>
</dbReference>
<keyword evidence="7" id="KW-0966">Cell projection</keyword>
<dbReference type="InterPro" id="IPR045474">
    <property type="entry name" value="GEVED"/>
</dbReference>
<dbReference type="SUPFAM" id="SSF49899">
    <property type="entry name" value="Concanavalin A-like lectins/glucanases"/>
    <property type="match status" value="1"/>
</dbReference>
<dbReference type="PANTHER" id="PTHR42535">
    <property type="entry name" value="OOKINETE PROTEIN, PUTATIVE-RELATED"/>
    <property type="match status" value="1"/>
</dbReference>
<evidence type="ECO:0000256" key="4">
    <source>
        <dbReference type="ARBA" id="ARBA00022729"/>
    </source>
</evidence>
<keyword evidence="11" id="KW-1185">Reference proteome</keyword>
<evidence type="ECO:0000256" key="2">
    <source>
        <dbReference type="ARBA" id="ARBA00004496"/>
    </source>
</evidence>
<dbReference type="Pfam" id="PF26628">
    <property type="entry name" value="DUF8202"/>
    <property type="match status" value="1"/>
</dbReference>
<dbReference type="GO" id="GO:0004553">
    <property type="term" value="F:hydrolase activity, hydrolyzing O-glycosyl compounds"/>
    <property type="evidence" value="ECO:0007669"/>
    <property type="project" value="UniProtKB-ARBA"/>
</dbReference>
<dbReference type="InterPro" id="IPR013320">
    <property type="entry name" value="ConA-like_dom_sf"/>
</dbReference>
<dbReference type="Gene3D" id="2.60.40.10">
    <property type="entry name" value="Immunoglobulins"/>
    <property type="match status" value="1"/>
</dbReference>
<evidence type="ECO:0000256" key="5">
    <source>
        <dbReference type="ARBA" id="ARBA00023069"/>
    </source>
</evidence>
<dbReference type="NCBIfam" id="TIGR04183">
    <property type="entry name" value="Por_Secre_tail"/>
    <property type="match status" value="1"/>
</dbReference>
<evidence type="ECO:0000256" key="6">
    <source>
        <dbReference type="ARBA" id="ARBA00023157"/>
    </source>
</evidence>
<feature type="region of interest" description="Disordered" evidence="8">
    <location>
        <begin position="1893"/>
        <end position="1925"/>
    </location>
</feature>
<feature type="compositionally biased region" description="Acidic residues" evidence="8">
    <location>
        <begin position="1899"/>
        <end position="1925"/>
    </location>
</feature>
<sequence>MKTTLLKDVLRLVGLLSALFFVFGNTIAQTTLFNADFANGGGDNAWSSSTNVGSTWERVGASQNVRINPRNVYDNSSFSDYISRTIDFTGYGDLVLDVDLYCDTEFGYDGMRIEYSIAGGAWTPLGTQASGFYNDTGVDAIGFGADGWSGNQGDFSKSIDLSAFDASFDNESDVRFRFLFASDGSIQGNDVRFDNFRITGDTYVPSYCTSGGFINPSVIRRVAINTIDNNTPIENIGYSDFTNLSTNLQQGSTHNLIAQVNTNGNNYFEIKAWIDWNQDYDFDDAGEEYNLGTATNVTNGATSNSPLSITVPLGATLGNTRMRVVSYWNGTPTSCSTNFYGETEDYTINVTNNIPAPEIEITGNGNSINDGDTGVSTANATNFGGTAVGATIDRVFTITNAGNLNLTISSATLTGGDAARFNFITSPATTIAPGTSSTFTIRYTPTVLGTDGTTVRILSNDSDEAIFTYAIQGSGIDPTAIVDVYCEDFETGSHSWSVTDNTNGDFSRGTEGTASSGADGGYFYSDRVSGGYSNNSSLVIESPTLDFTGYERLVFNADIWYDFSNDGDPVNPTPDGFQIQFSDNDGVTWYALGAKDEGSNWYNSDVVYNFGNIVGGTFTYINGWTGNSGGWVNVSIDLHSQAFDNNPNVKFRVDFRSDSGTTDIGMAFDNICVTGKAIETITDPTCGPAGIGANLKLWLRADAISGVVDGNNLNIWEDQVLNDDYRNATASSGSEPSYRNNTTDNLNFHPVVKFDGLNTYMTGKDGFYSDEFYIVIKPDSAISAASSPNDIFCGDDYVNVAPSEDVTGFELGNTSARFNNDVAAFNLGTQLDYGVAEISTTKIIEGGNIFNGRTNNSNDGLELFQNGLNIGNSIANTSKFSKVQNSRYFLGRSEFFGPQYAGDIVEVISYSQSNSDIDQQKIQSYLATKYGITLGTNGTSLNYVDTDANIIWDISEDSGAFNYDIAGIGRDDCSELNQKQSKSINSDALLTFGLGDIFTTNAANTNTFPNDKDFLMWGNDNGDLTSASPIGVDLSDGIAGTSTPVDFIAINRVWKVVESGSIGSTKISIPESALTAVITPPGNFLMFISDTPNFNPTSDYRVMQLNGSNLETTFDFDGTKYITFGYAPEYRFERSVTFGGVGDYLDAGDVLDLASEFTISVWVNRGPNSGNKELIAKRNDGPWNEGYSLRLTSSGEPRMVWRDSAGTNRNFNSSVVIPQNQWHHIAVVYSGGTATFYINGVEDTSFSAPAPAPTAQHFTIGAVDSNNPTNFFDGILDEVRVWQAALSENQLRYIMNQEIIEHSDGSVNGKIVPQDITKNDIKTIPWTSLDGYFPMNLFAYTNIKDESSNGHIAAIRNLNTVSAQTAPLPYVSTSDGQWNTAGTWKNGSTLYTPGSIANPTLGTNVDWNIVQTNHEVTSQINTNLLALDVKSSKVLIENDSKIEVSHYLNLDGVLDLVGESQLVQTENSDLDPTSSGNIERDQQGTADTFTYNFWSSPVSTMNTGAINQPYTVASIMLDGSDEDNPLFINFTGGYDGSPGPPITLSNFWFFKYANQISSTYSAWQHVGSGGTMLPGEGWTMKGPGTGGVTTPQNYTFLGLPNNATNLETIALPVNGGNDYLVGNPFPSALDARDFITDNPQLDGTLYFWEHWGGGSHYLQQYQGGYAMYNLSGGIEAMSHPLVSQSGTGTKKPQRYVPVGQAFFVKAVSDGDITFSNTQRNFVKENPANSIFLDPEGGRSAPASVPEQDDDTIFDEEDTRTKFKFSLDIVEGIKRFLLLTLDENTTYGYDRGYDGEVTDLQNSDMTWLVSDRKTIIQGAPNTNDNSEFPLFLQLQDDETIIISIESEEFVNSEDIEYVFIWDKLQNSRTNLREENFTISLPAGTYNDRFSIVFRGQNDNDQTDNEETEDDSTDEESEEDESDDEETLNIQDENLTIQSFIVHYSKDNNELIINNPSQHSVESARLYNILGQQIEEWPLQSNYEKLILPLPNVSKGTYILSFGDQQYVVTAKVIIY</sequence>
<feature type="domain" description="LamG-like jellyroll fold" evidence="9">
    <location>
        <begin position="1155"/>
        <end position="1289"/>
    </location>
</feature>
<dbReference type="NCBIfam" id="NF012200">
    <property type="entry name" value="choice_anch_D"/>
    <property type="match status" value="1"/>
</dbReference>
<dbReference type="InterPro" id="IPR006558">
    <property type="entry name" value="LamG-like"/>
</dbReference>
<comment type="caution">
    <text evidence="10">The sequence shown here is derived from an EMBL/GenBank/DDBJ whole genome shotgun (WGS) entry which is preliminary data.</text>
</comment>
<gene>
    <name evidence="10" type="ORF">EAX61_00235</name>
</gene>
<evidence type="ECO:0000256" key="7">
    <source>
        <dbReference type="ARBA" id="ARBA00023273"/>
    </source>
</evidence>
<evidence type="ECO:0000313" key="11">
    <source>
        <dbReference type="Proteomes" id="UP000281985"/>
    </source>
</evidence>
<dbReference type="Pfam" id="PF13385">
    <property type="entry name" value="Laminin_G_3"/>
    <property type="match status" value="1"/>
</dbReference>
<dbReference type="OrthoDB" id="2582440at2"/>
<dbReference type="EMBL" id="REFV01000001">
    <property type="protein sequence ID" value="RMB63853.1"/>
    <property type="molecule type" value="Genomic_DNA"/>
</dbReference>
<accession>A0A3M0GQ75</accession>
<dbReference type="SMART" id="SM00560">
    <property type="entry name" value="LamGL"/>
    <property type="match status" value="1"/>
</dbReference>
<dbReference type="InterPro" id="IPR013783">
    <property type="entry name" value="Ig-like_fold"/>
</dbReference>
<dbReference type="Pfam" id="PF22544">
    <property type="entry name" value="HYDIN_VesB_CFA65-like_Ig"/>
    <property type="match status" value="1"/>
</dbReference>
<name>A0A3M0GQ75_9FLAO</name>